<dbReference type="RefSeq" id="WP_168109742.1">
    <property type="nucleotide sequence ID" value="NZ_VTOX01000011.1"/>
</dbReference>
<evidence type="ECO:0000259" key="3">
    <source>
        <dbReference type="Pfam" id="PF16289"/>
    </source>
</evidence>
<evidence type="ECO:0000313" key="5">
    <source>
        <dbReference type="Proteomes" id="UP000521868"/>
    </source>
</evidence>
<accession>A0A7X6I8S1</accession>
<feature type="coiled-coil region" evidence="1">
    <location>
        <begin position="234"/>
        <end position="269"/>
    </location>
</feature>
<organism evidence="4 5">
    <name type="scientific">Ramlibacter lithotrophicus</name>
    <dbReference type="NCBI Taxonomy" id="2606681"/>
    <lineage>
        <taxon>Bacteria</taxon>
        <taxon>Pseudomonadati</taxon>
        <taxon>Pseudomonadota</taxon>
        <taxon>Betaproteobacteria</taxon>
        <taxon>Burkholderiales</taxon>
        <taxon>Comamonadaceae</taxon>
        <taxon>Ramlibacter</taxon>
    </lineage>
</organism>
<dbReference type="InterPro" id="IPR032557">
    <property type="entry name" value="DUF4935"/>
</dbReference>
<name>A0A7X6I8S1_9BURK</name>
<evidence type="ECO:0000256" key="2">
    <source>
        <dbReference type="SAM" id="MobiDB-lite"/>
    </source>
</evidence>
<dbReference type="Pfam" id="PF16289">
    <property type="entry name" value="PIN_12"/>
    <property type="match status" value="1"/>
</dbReference>
<evidence type="ECO:0000256" key="1">
    <source>
        <dbReference type="SAM" id="Coils"/>
    </source>
</evidence>
<feature type="domain" description="DUF4935" evidence="3">
    <location>
        <begin position="25"/>
        <end position="189"/>
    </location>
</feature>
<dbReference type="AlphaFoldDB" id="A0A7X6I8S1"/>
<dbReference type="EMBL" id="VTOX01000011">
    <property type="protein sequence ID" value="NKE68616.1"/>
    <property type="molecule type" value="Genomic_DNA"/>
</dbReference>
<evidence type="ECO:0000313" key="4">
    <source>
        <dbReference type="EMBL" id="NKE68616.1"/>
    </source>
</evidence>
<reference evidence="4 5" key="1">
    <citation type="journal article" date="2020" name="Nature">
        <title>Bacterial chemolithoautotrophy via manganese oxidation.</title>
        <authorList>
            <person name="Yu H."/>
            <person name="Leadbetter J.R."/>
        </authorList>
    </citation>
    <scope>NUCLEOTIDE SEQUENCE [LARGE SCALE GENOMIC DNA]</scope>
    <source>
        <strain evidence="4 5">RBP-1</strain>
    </source>
</reference>
<proteinExistence type="predicted"/>
<keyword evidence="5" id="KW-1185">Reference proteome</keyword>
<feature type="region of interest" description="Disordered" evidence="2">
    <location>
        <begin position="1"/>
        <end position="23"/>
    </location>
</feature>
<dbReference type="Proteomes" id="UP000521868">
    <property type="component" value="Unassembled WGS sequence"/>
</dbReference>
<keyword evidence="1" id="KW-0175">Coiled coil</keyword>
<gene>
    <name evidence="4" type="ORF">RAMLITH_22605</name>
</gene>
<feature type="compositionally biased region" description="Basic and acidic residues" evidence="2">
    <location>
        <begin position="1"/>
        <end position="10"/>
    </location>
</feature>
<protein>
    <recommendedName>
        <fullName evidence="3">DUF4935 domain-containing protein</fullName>
    </recommendedName>
</protein>
<sequence>MSSRDRKAAEPTHLPLSSPEDVGGIAVDTNVYKEYGFRVRSQPLVELAQVKELGIKWLVPEFWELELQRHMAENADKVNTLRRDLAKARDWADKSQLEHAEKLSQALVAESSAAVAARLLKEHLSSGKPERLKTAWSAGPEVLGNYFASRDPFEPSGSKKSEFPDAFALATLAAWARKNDTKVLVVTRDAGCLRACAASDVLVGSDSLTEALGALRRADEGRRAVIEQYEQLLSRELRNELSELRRSIDAIIEKRLPELELEIEFLEDRGLDCDHEVTDVKVERIDPVGYADGSLELRVFTATVGELSFACEFQVRVEAKARFARIYRGSRTSSHLYNAPEETADGTVDLEAIITLQPAGALSAQTLPQANVRRVELDVREANIDFGSVDAWEPGYEE</sequence>
<comment type="caution">
    <text evidence="4">The sequence shown here is derived from an EMBL/GenBank/DDBJ whole genome shotgun (WGS) entry which is preliminary data.</text>
</comment>